<dbReference type="PROSITE" id="PS51318">
    <property type="entry name" value="TAT"/>
    <property type="match status" value="1"/>
</dbReference>
<dbReference type="EMBL" id="EQ983718">
    <property type="protein sequence ID" value="EEF24032.1"/>
    <property type="molecule type" value="Genomic_DNA"/>
</dbReference>
<accession>B9TJD2</accession>
<sequence>MSNVTGSKAAASPGMTRRAFGLGLGMTAVAASGCGRRENAPPPQAPAESATVTHARRFAEANLPPDAVPLMIENARLVDRDFSTAPVRAQVAGRIYEWPANYTTPKARSDLSKYAVPGADRYELPSEDRRGIGGLTFFWPTLEGYSPTNWVDDGDRRRIDYLSFAVHGTDASLTVEQVMARLHRSRVIEATPGITRFGLSGYRWIKPDGSHQDRVEWIGPLQDGGLFHMHSHDPDSQAAQSLFNPQCAVDMFDRESGEDVSYRFSLSLIEHWRAIEHGTRRIIRGWRRA</sequence>
<protein>
    <submittedName>
        <fullName evidence="1">Uncharacterized protein</fullName>
    </submittedName>
</protein>
<proteinExistence type="predicted"/>
<reference evidence="2" key="1">
    <citation type="journal article" date="2010" name="Nat. Biotechnol.">
        <title>Draft genome sequence of the oilseed species Ricinus communis.</title>
        <authorList>
            <person name="Chan A.P."/>
            <person name="Crabtree J."/>
            <person name="Zhao Q."/>
            <person name="Lorenzi H."/>
            <person name="Orvis J."/>
            <person name="Puiu D."/>
            <person name="Melake-Berhan A."/>
            <person name="Jones K.M."/>
            <person name="Redman J."/>
            <person name="Chen G."/>
            <person name="Cahoon E.B."/>
            <person name="Gedil M."/>
            <person name="Stanke M."/>
            <person name="Haas B.J."/>
            <person name="Wortman J.R."/>
            <person name="Fraser-Liggett C.M."/>
            <person name="Ravel J."/>
            <person name="Rabinowicz P.D."/>
        </authorList>
    </citation>
    <scope>NUCLEOTIDE SEQUENCE [LARGE SCALE GENOMIC DNA]</scope>
    <source>
        <strain evidence="2">cv. Hale</strain>
    </source>
</reference>
<organism evidence="1 2">
    <name type="scientific">Ricinus communis</name>
    <name type="common">Castor bean</name>
    <dbReference type="NCBI Taxonomy" id="3988"/>
    <lineage>
        <taxon>Eukaryota</taxon>
        <taxon>Viridiplantae</taxon>
        <taxon>Streptophyta</taxon>
        <taxon>Embryophyta</taxon>
        <taxon>Tracheophyta</taxon>
        <taxon>Spermatophyta</taxon>
        <taxon>Magnoliopsida</taxon>
        <taxon>eudicotyledons</taxon>
        <taxon>Gunneridae</taxon>
        <taxon>Pentapetalae</taxon>
        <taxon>rosids</taxon>
        <taxon>fabids</taxon>
        <taxon>Malpighiales</taxon>
        <taxon>Euphorbiaceae</taxon>
        <taxon>Acalyphoideae</taxon>
        <taxon>Acalypheae</taxon>
        <taxon>Ricinus</taxon>
    </lineage>
</organism>
<evidence type="ECO:0000313" key="1">
    <source>
        <dbReference type="EMBL" id="EEF24032.1"/>
    </source>
</evidence>
<dbReference type="InterPro" id="IPR006311">
    <property type="entry name" value="TAT_signal"/>
</dbReference>
<name>B9TJD2_RICCO</name>
<evidence type="ECO:0000313" key="2">
    <source>
        <dbReference type="Proteomes" id="UP000008311"/>
    </source>
</evidence>
<dbReference type="AlphaFoldDB" id="B9TJD2"/>
<gene>
    <name evidence="1" type="ORF">RCOM_1823180</name>
</gene>
<dbReference type="InParanoid" id="B9TJD2"/>
<dbReference type="Proteomes" id="UP000008311">
    <property type="component" value="Unassembled WGS sequence"/>
</dbReference>
<keyword evidence="2" id="KW-1185">Reference proteome</keyword>